<organism evidence="1">
    <name type="scientific">marine metagenome</name>
    <dbReference type="NCBI Taxonomy" id="408172"/>
    <lineage>
        <taxon>unclassified sequences</taxon>
        <taxon>metagenomes</taxon>
        <taxon>ecological metagenomes</taxon>
    </lineage>
</organism>
<name>A0A381WVK6_9ZZZZ</name>
<evidence type="ECO:0000313" key="1">
    <source>
        <dbReference type="EMBL" id="SVA56566.1"/>
    </source>
</evidence>
<sequence>MALHRSFNLRMLSLYFHMEISWRNRCILWLHILFSKNRDQQPLVRITEGGGGASRILFLLPSEKEHAPIAAHFVKRDMAQETRQIHYVVHENGVPYYSEQIRSHLITYCDKDVYWFGAIKKSSNLNKIKSMEYDAMVDLNQTINVTQILLSLELTIPIKVGFQSPMSEKLYSLVIQRSKSGFLENDYQIIERILGLS</sequence>
<gene>
    <name evidence="1" type="ORF">METZ01_LOCUS109420</name>
</gene>
<dbReference type="InterPro" id="IPR054207">
    <property type="entry name" value="DUF6913"/>
</dbReference>
<proteinExistence type="predicted"/>
<reference evidence="1" key="1">
    <citation type="submission" date="2018-05" db="EMBL/GenBank/DDBJ databases">
        <authorList>
            <person name="Lanie J.A."/>
            <person name="Ng W.-L."/>
            <person name="Kazmierczak K.M."/>
            <person name="Andrzejewski T.M."/>
            <person name="Davidsen T.M."/>
            <person name="Wayne K.J."/>
            <person name="Tettelin H."/>
            <person name="Glass J.I."/>
            <person name="Rusch D."/>
            <person name="Podicherti R."/>
            <person name="Tsui H.-C.T."/>
            <person name="Winkler M.E."/>
        </authorList>
    </citation>
    <scope>NUCLEOTIDE SEQUENCE</scope>
</reference>
<dbReference type="AlphaFoldDB" id="A0A381WVK6"/>
<protein>
    <submittedName>
        <fullName evidence="1">Uncharacterized protein</fullName>
    </submittedName>
</protein>
<dbReference type="EMBL" id="UINC01013036">
    <property type="protein sequence ID" value="SVA56566.1"/>
    <property type="molecule type" value="Genomic_DNA"/>
</dbReference>
<accession>A0A381WVK6</accession>
<dbReference type="Pfam" id="PF21857">
    <property type="entry name" value="DUF6913"/>
    <property type="match status" value="1"/>
</dbReference>